<dbReference type="EMBL" id="VIRM01000025">
    <property type="protein sequence ID" value="TQS19337.1"/>
    <property type="molecule type" value="Genomic_DNA"/>
</dbReference>
<dbReference type="InterPro" id="IPR029068">
    <property type="entry name" value="Glyas_Bleomycin-R_OHBP_Dase"/>
</dbReference>
<dbReference type="GO" id="GO:0051213">
    <property type="term" value="F:dioxygenase activity"/>
    <property type="evidence" value="ECO:0007669"/>
    <property type="project" value="UniProtKB-KW"/>
</dbReference>
<dbReference type="Proteomes" id="UP000316541">
    <property type="component" value="Unassembled WGS sequence"/>
</dbReference>
<evidence type="ECO:0000313" key="1">
    <source>
        <dbReference type="EMBL" id="TQS19337.1"/>
    </source>
</evidence>
<dbReference type="AlphaFoldDB" id="A0A544YRL1"/>
<name>A0A544YRL1_9ACTN</name>
<organism evidence="1 2">
    <name type="scientific">Microbispora hainanensis</name>
    <dbReference type="NCBI Taxonomy" id="568844"/>
    <lineage>
        <taxon>Bacteria</taxon>
        <taxon>Bacillati</taxon>
        <taxon>Actinomycetota</taxon>
        <taxon>Actinomycetes</taxon>
        <taxon>Streptosporangiales</taxon>
        <taxon>Streptosporangiaceae</taxon>
        <taxon>Microbispora</taxon>
    </lineage>
</organism>
<proteinExistence type="predicted"/>
<dbReference type="Gene3D" id="3.10.180.10">
    <property type="entry name" value="2,3-Dihydroxybiphenyl 1,2-Dioxygenase, domain 1"/>
    <property type="match status" value="1"/>
</dbReference>
<sequence length="117" mass="12696">MPARLRTGTHKGDPVPPTGARVMLLVLYTDRLEECRAFYGALGLGFTPERHGQGPRHYAAVLADGTVFELYPATAERRTGSVRLGLHVDGAAAEPRLEPGRHLMTDPDGRVVEIHAS</sequence>
<keyword evidence="1" id="KW-0560">Oxidoreductase</keyword>
<dbReference type="SUPFAM" id="SSF54593">
    <property type="entry name" value="Glyoxalase/Bleomycin resistance protein/Dihydroxybiphenyl dioxygenase"/>
    <property type="match status" value="1"/>
</dbReference>
<comment type="caution">
    <text evidence="1">The sequence shown here is derived from an EMBL/GenBank/DDBJ whole genome shotgun (WGS) entry which is preliminary data.</text>
</comment>
<keyword evidence="1" id="KW-0223">Dioxygenase</keyword>
<gene>
    <name evidence="1" type="ORF">FLX08_20500</name>
</gene>
<reference evidence="1 2" key="1">
    <citation type="submission" date="2019-07" db="EMBL/GenBank/DDBJ databases">
        <title>Microbispora hainanensis DSM 45428.</title>
        <authorList>
            <person name="Thawai C."/>
        </authorList>
    </citation>
    <scope>NUCLEOTIDE SEQUENCE [LARGE SCALE GENOMIC DNA]</scope>
    <source>
        <strain evidence="1 2">DSM 45428</strain>
    </source>
</reference>
<evidence type="ECO:0000313" key="2">
    <source>
        <dbReference type="Proteomes" id="UP000316541"/>
    </source>
</evidence>
<protein>
    <submittedName>
        <fullName evidence="1">Glyoxalase/bleomycin resistance/dioxygenase family protein</fullName>
    </submittedName>
</protein>
<accession>A0A544YRL1</accession>